<name>A0ABX4H0A6_9BACI</name>
<accession>A0ABX4H0A6</accession>
<dbReference type="RefSeq" id="WP_095218472.1">
    <property type="nucleotide sequence ID" value="NZ_NPBJ01000013.1"/>
</dbReference>
<dbReference type="EMBL" id="NPBJ01000013">
    <property type="protein sequence ID" value="PAE00559.1"/>
    <property type="molecule type" value="Genomic_DNA"/>
</dbReference>
<dbReference type="Proteomes" id="UP000216852">
    <property type="component" value="Unassembled WGS sequence"/>
</dbReference>
<evidence type="ECO:0000313" key="1">
    <source>
        <dbReference type="EMBL" id="PAE00559.1"/>
    </source>
</evidence>
<organism evidence="1 2">
    <name type="scientific">Terribacillus saccharophilus</name>
    <dbReference type="NCBI Taxonomy" id="361277"/>
    <lineage>
        <taxon>Bacteria</taxon>
        <taxon>Bacillati</taxon>
        <taxon>Bacillota</taxon>
        <taxon>Bacilli</taxon>
        <taxon>Bacillales</taxon>
        <taxon>Bacillaceae</taxon>
        <taxon>Terribacillus</taxon>
    </lineage>
</organism>
<keyword evidence="2" id="KW-1185">Reference proteome</keyword>
<comment type="caution">
    <text evidence="1">The sequence shown here is derived from an EMBL/GenBank/DDBJ whole genome shotgun (WGS) entry which is preliminary data.</text>
</comment>
<evidence type="ECO:0000313" key="2">
    <source>
        <dbReference type="Proteomes" id="UP000216852"/>
    </source>
</evidence>
<sequence length="240" mass="26993">MSVSKILSQLDNKIVHELAVFSFIQVKNVTTVPEISESIGLPTDKVECSIFHLKDIDVVSTNEDVVFLSCFKGLVKHGLRPIDHSKELPGEYTEKALAEIMGGKKTKHSEKGHDIILSDLTKIECKMARLSGKQYSISGIGTNSIYDYLVAVLHPSETNYDITTATILFVPKREVQLLSDRKGMVKINESLCGMKYDWNKYKVTVEELKVIGRRSAQYTLNPKISRQGLREPGRLFNYAN</sequence>
<reference evidence="1 2" key="1">
    <citation type="submission" date="2017-07" db="EMBL/GenBank/DDBJ databases">
        <title>Isolation and whole genome analysis of endospore-forming bacteria from heroin.</title>
        <authorList>
            <person name="Kalinowski J."/>
            <person name="Ahrens B."/>
            <person name="Al-Dilaimi A."/>
            <person name="Winkler A."/>
            <person name="Wibberg D."/>
            <person name="Schleenbecker U."/>
            <person name="Ruckert C."/>
            <person name="Wolfel R."/>
            <person name="Grass G."/>
        </authorList>
    </citation>
    <scope>NUCLEOTIDE SEQUENCE [LARGE SCALE GENOMIC DNA]</scope>
    <source>
        <strain evidence="1 2">7517-1</strain>
    </source>
</reference>
<protein>
    <submittedName>
        <fullName evidence="1">Uncharacterized protein</fullName>
    </submittedName>
</protein>
<gene>
    <name evidence="1" type="ORF">CHH48_07265</name>
</gene>
<proteinExistence type="predicted"/>